<name>A0ABU4JCX1_9FLAO</name>
<protein>
    <submittedName>
        <fullName evidence="3">T9SS type A sorting domain-containing protein</fullName>
    </submittedName>
</protein>
<keyword evidence="1" id="KW-0732">Signal</keyword>
<dbReference type="NCBIfam" id="TIGR04183">
    <property type="entry name" value="Por_Secre_tail"/>
    <property type="match status" value="1"/>
</dbReference>
<organism evidence="3 4">
    <name type="scientific">Epilithonimonas ginsengisoli</name>
    <dbReference type="NCBI Taxonomy" id="1245592"/>
    <lineage>
        <taxon>Bacteria</taxon>
        <taxon>Pseudomonadati</taxon>
        <taxon>Bacteroidota</taxon>
        <taxon>Flavobacteriia</taxon>
        <taxon>Flavobacteriales</taxon>
        <taxon>Weeksellaceae</taxon>
        <taxon>Chryseobacterium group</taxon>
        <taxon>Epilithonimonas</taxon>
    </lineage>
</organism>
<dbReference type="Proteomes" id="UP001204439">
    <property type="component" value="Unassembled WGS sequence"/>
</dbReference>
<accession>A0ABU4JCX1</accession>
<keyword evidence="4" id="KW-1185">Reference proteome</keyword>
<sequence>MIKNFTLSLIFISNLFFSQEILDSKLIETNTSGSSDPKGMVEFNNKILYSSASGESSYEGRNLFMYDPSDNKVNLVKKVNSSYLYPGITSRIYKLSNNTAMFLSKTGYYDNAQLWRTDGTESGTTKIFTFSTYFDDFTVSKVFKNRLIFSRDYYNDQNTYAIGEDGAEPVKLTSGNIISNIVQDVNYSYFFVKNGLDIKLVKTDGTLSGTEILSTNNFIYYTFYYNLQLTLDNNKLYYSISDSDYKYKLFAFDLLSKNNSVIFNSNTSTNAINSICGKLGNDLIYVINRKLYKITETDLEFVKDFPQEYNGNISSTSYALNNKLFFNTTDNKVLSLDSDLNLTQVDFENSNSVILKSLDDSGFLLAGLPSNATTSADMWLYNGGDKKFKILVSSDKSNFASVGDHIYFASQKAANDRELYKISKTNGAISLTQDANLKGSGDPRLFTNDESNNLIFLAKDDSQRYQFFVKKRNQDSVTQLSNFTTTPTGEFNVYPIKNTIFSLGEHFYYANGSSFYRTTVNEGSSLQLAGPINDQIMSYKIIKNQLVYLTYNSSQYETKIWVVNNDWQAPILLKTYYSTTNNASNNENLDISVTDDNWAYFMVSNYDGSTNFLRTDGSLINTKIITTINKGQGRYLFLGLSDNKIFFTYNPFSGNFQDRFSYIDLSNNTNYDLITGNYYPNQSVMYKGKIYFDANGVLMTIDKTGVSVVKDFETNERLYFSACGGRLFMGKIGQGIFAYDGIGAPAEIKYNNTSMNNIYALYMRGQVCLKDTFFVNANPDLFRVEKNENTAKKYTLYYNNNKANYISEIGTDGEKLYFNYKTEENGYELFEVISELDLATSESIQGNGKSQIYLYPNPATDLIKIRNESAKKIDSFVIYDFSGKIILEGKYLGEDQNIDVSKMNRGVYMIEVKTSSGISYSHKFIKK</sequence>
<feature type="domain" description="Secretion system C-terminal sorting" evidence="2">
    <location>
        <begin position="854"/>
        <end position="925"/>
    </location>
</feature>
<evidence type="ECO:0000313" key="3">
    <source>
        <dbReference type="EMBL" id="MDW8547411.1"/>
    </source>
</evidence>
<dbReference type="Pfam" id="PF18962">
    <property type="entry name" value="Por_Secre_tail"/>
    <property type="match status" value="1"/>
</dbReference>
<dbReference type="RefSeq" id="WP_063971118.1">
    <property type="nucleotide sequence ID" value="NZ_JAMXLT020000001.1"/>
</dbReference>
<evidence type="ECO:0000256" key="1">
    <source>
        <dbReference type="ARBA" id="ARBA00022729"/>
    </source>
</evidence>
<evidence type="ECO:0000259" key="2">
    <source>
        <dbReference type="Pfam" id="PF18962"/>
    </source>
</evidence>
<proteinExistence type="predicted"/>
<dbReference type="InterPro" id="IPR026444">
    <property type="entry name" value="Secre_tail"/>
</dbReference>
<gene>
    <name evidence="3" type="ORF">NG800_000720</name>
</gene>
<reference evidence="3 4" key="1">
    <citation type="submission" date="2023-11" db="EMBL/GenBank/DDBJ databases">
        <title>First isolation, identification, and characterization of non-pathogenic Epilithonimonas ginsengisoli isolated from diseased farmed rainbow trout (Oncorhynchus mykiss) in Chile.</title>
        <authorList>
            <person name="Miranda C.D."/>
            <person name="Irgang R."/>
            <person name="Concha C."/>
            <person name="Rojas R."/>
            <person name="Avendano R."/>
        </authorList>
    </citation>
    <scope>NUCLEOTIDE SEQUENCE [LARGE SCALE GENOMIC DNA]</scope>
    <source>
        <strain evidence="3 4">FP99</strain>
    </source>
</reference>
<dbReference type="EMBL" id="JAMXLT020000001">
    <property type="protein sequence ID" value="MDW8547411.1"/>
    <property type="molecule type" value="Genomic_DNA"/>
</dbReference>
<evidence type="ECO:0000313" key="4">
    <source>
        <dbReference type="Proteomes" id="UP001204439"/>
    </source>
</evidence>
<comment type="caution">
    <text evidence="3">The sequence shown here is derived from an EMBL/GenBank/DDBJ whole genome shotgun (WGS) entry which is preliminary data.</text>
</comment>